<dbReference type="InterPro" id="IPR003593">
    <property type="entry name" value="AAA+_ATPase"/>
</dbReference>
<feature type="domain" description="AAA+ ATPase" evidence="19">
    <location>
        <begin position="432"/>
        <end position="572"/>
    </location>
</feature>
<evidence type="ECO:0000256" key="8">
    <source>
        <dbReference type="ARBA" id="ARBA00022801"/>
    </source>
</evidence>
<dbReference type="SUPFAM" id="SSF54585">
    <property type="entry name" value="Cdc48 domain 2-like"/>
    <property type="match status" value="1"/>
</dbReference>
<dbReference type="GO" id="GO:0016887">
    <property type="term" value="F:ATP hydrolysis activity"/>
    <property type="evidence" value="ECO:0007669"/>
    <property type="project" value="InterPro"/>
</dbReference>
<dbReference type="InterPro" id="IPR003960">
    <property type="entry name" value="ATPase_AAA_CS"/>
</dbReference>
<dbReference type="SMART" id="SM00382">
    <property type="entry name" value="AAA"/>
    <property type="match status" value="2"/>
</dbReference>
<dbReference type="Gene3D" id="3.40.50.300">
    <property type="entry name" value="P-loop containing nucleotide triphosphate hydrolases"/>
    <property type="match status" value="2"/>
</dbReference>
<evidence type="ECO:0000256" key="5">
    <source>
        <dbReference type="ARBA" id="ARBA00022593"/>
    </source>
</evidence>
<dbReference type="FunFam" id="3.40.50.300:FF:000149">
    <property type="entry name" value="Nuclear valosin-containing protein-like"/>
    <property type="match status" value="1"/>
</dbReference>
<feature type="domain" description="AAA+ ATPase" evidence="19">
    <location>
        <begin position="698"/>
        <end position="833"/>
    </location>
</feature>
<evidence type="ECO:0000256" key="11">
    <source>
        <dbReference type="ARBA" id="ARBA00023136"/>
    </source>
</evidence>
<organism evidence="20 21">
    <name type="scientific">Protomyces lactucae-debilis</name>
    <dbReference type="NCBI Taxonomy" id="2754530"/>
    <lineage>
        <taxon>Eukaryota</taxon>
        <taxon>Fungi</taxon>
        <taxon>Dikarya</taxon>
        <taxon>Ascomycota</taxon>
        <taxon>Taphrinomycotina</taxon>
        <taxon>Taphrinomycetes</taxon>
        <taxon>Taphrinales</taxon>
        <taxon>Protomycetaceae</taxon>
        <taxon>Protomyces</taxon>
    </lineage>
</organism>
<dbReference type="GO" id="GO:0005524">
    <property type="term" value="F:ATP binding"/>
    <property type="evidence" value="ECO:0007669"/>
    <property type="project" value="UniProtKB-KW"/>
</dbReference>
<evidence type="ECO:0000313" key="20">
    <source>
        <dbReference type="EMBL" id="ORY82467.1"/>
    </source>
</evidence>
<dbReference type="FunFam" id="1.10.8.60:FF:000105">
    <property type="entry name" value="PeRoXisome assembly factor"/>
    <property type="match status" value="1"/>
</dbReference>
<dbReference type="Proteomes" id="UP000193685">
    <property type="component" value="Unassembled WGS sequence"/>
</dbReference>
<feature type="region of interest" description="Disordered" evidence="18">
    <location>
        <begin position="1004"/>
        <end position="1025"/>
    </location>
</feature>
<gene>
    <name evidence="20" type="ORF">BCR37DRAFT_303076</name>
</gene>
<keyword evidence="3" id="KW-0813">Transport</keyword>
<evidence type="ECO:0000259" key="19">
    <source>
        <dbReference type="SMART" id="SM00382"/>
    </source>
</evidence>
<comment type="subunit">
    <text evidence="17">Interacts with PEX6; forming the PEX1-PEX6 AAA ATPase complex, which is composed of a heterohexamer formed by a trimer of PEX1-PEX6 dimers.</text>
</comment>
<keyword evidence="5" id="KW-0962">Peroxisome biogenesis</keyword>
<name>A0A1Y2FFS5_PROLT</name>
<evidence type="ECO:0000256" key="17">
    <source>
        <dbReference type="ARBA" id="ARBA00064205"/>
    </source>
</evidence>
<comment type="caution">
    <text evidence="20">The sequence shown here is derived from an EMBL/GenBank/DDBJ whole genome shotgun (WGS) entry which is preliminary data.</text>
</comment>
<dbReference type="SUPFAM" id="SSF52540">
    <property type="entry name" value="P-loop containing nucleoside triphosphate hydrolases"/>
    <property type="match status" value="2"/>
</dbReference>
<dbReference type="CDD" id="cd19526">
    <property type="entry name" value="RecA-like_PEX1_r2"/>
    <property type="match status" value="1"/>
</dbReference>
<dbReference type="STRING" id="56484.A0A1Y2FFS5"/>
<dbReference type="Pfam" id="PF09262">
    <property type="entry name" value="PEX-1N"/>
    <property type="match status" value="1"/>
</dbReference>
<evidence type="ECO:0000313" key="21">
    <source>
        <dbReference type="Proteomes" id="UP000193685"/>
    </source>
</evidence>
<evidence type="ECO:0000256" key="16">
    <source>
        <dbReference type="ARBA" id="ARBA00048778"/>
    </source>
</evidence>
<keyword evidence="4" id="KW-0963">Cytoplasm</keyword>
<accession>A0A1Y2FFS5</accession>
<evidence type="ECO:0000256" key="3">
    <source>
        <dbReference type="ARBA" id="ARBA00022448"/>
    </source>
</evidence>
<keyword evidence="21" id="KW-1185">Reference proteome</keyword>
<reference evidence="20 21" key="1">
    <citation type="submission" date="2016-07" db="EMBL/GenBank/DDBJ databases">
        <title>Pervasive Adenine N6-methylation of Active Genes in Fungi.</title>
        <authorList>
            <consortium name="DOE Joint Genome Institute"/>
            <person name="Mondo S.J."/>
            <person name="Dannebaum R.O."/>
            <person name="Kuo R.C."/>
            <person name="Labutti K."/>
            <person name="Haridas S."/>
            <person name="Kuo A."/>
            <person name="Salamov A."/>
            <person name="Ahrendt S.R."/>
            <person name="Lipzen A."/>
            <person name="Sullivan W."/>
            <person name="Andreopoulos W.B."/>
            <person name="Clum A."/>
            <person name="Lindquist E."/>
            <person name="Daum C."/>
            <person name="Ramamoorthy G.K."/>
            <person name="Gryganskyi A."/>
            <person name="Culley D."/>
            <person name="Magnuson J.K."/>
            <person name="James T.Y."/>
            <person name="O'Malley M.A."/>
            <person name="Stajich J.E."/>
            <person name="Spatafora J.W."/>
            <person name="Visel A."/>
            <person name="Grigoriev I.V."/>
        </authorList>
    </citation>
    <scope>NUCLEOTIDE SEQUENCE [LARGE SCALE GENOMIC DNA]</scope>
    <source>
        <strain evidence="20 21">12-1054</strain>
    </source>
</reference>
<dbReference type="RefSeq" id="XP_040725338.1">
    <property type="nucleotide sequence ID" value="XM_040866926.1"/>
</dbReference>
<keyword evidence="7" id="KW-0547">Nucleotide-binding</keyword>
<dbReference type="GO" id="GO:0016558">
    <property type="term" value="P:protein import into peroxisome matrix"/>
    <property type="evidence" value="ECO:0007669"/>
    <property type="project" value="TreeGrafter"/>
</dbReference>
<dbReference type="AlphaFoldDB" id="A0A1Y2FFS5"/>
<evidence type="ECO:0000256" key="6">
    <source>
        <dbReference type="ARBA" id="ARBA00022737"/>
    </source>
</evidence>
<comment type="catalytic activity">
    <reaction evidence="16">
        <text>ATP + H2O = ADP + phosphate + H(+)</text>
        <dbReference type="Rhea" id="RHEA:13065"/>
        <dbReference type="ChEBI" id="CHEBI:15377"/>
        <dbReference type="ChEBI" id="CHEBI:15378"/>
        <dbReference type="ChEBI" id="CHEBI:30616"/>
        <dbReference type="ChEBI" id="CHEBI:43474"/>
        <dbReference type="ChEBI" id="CHEBI:456216"/>
    </reaction>
    <physiologicalReaction direction="left-to-right" evidence="16">
        <dbReference type="Rhea" id="RHEA:13066"/>
    </physiologicalReaction>
</comment>
<proteinExistence type="inferred from homology"/>
<dbReference type="GO" id="GO:0005829">
    <property type="term" value="C:cytosol"/>
    <property type="evidence" value="ECO:0007669"/>
    <property type="project" value="UniProtKB-SubCell"/>
</dbReference>
<keyword evidence="6" id="KW-0677">Repeat</keyword>
<evidence type="ECO:0000256" key="12">
    <source>
        <dbReference type="ARBA" id="ARBA00023140"/>
    </source>
</evidence>
<dbReference type="InterPro" id="IPR015342">
    <property type="entry name" value="PEX1-N_C-lobe"/>
</dbReference>
<comment type="similarity">
    <text evidence="2">Belongs to the AAA ATPase family.</text>
</comment>
<evidence type="ECO:0000256" key="15">
    <source>
        <dbReference type="ARBA" id="ARBA00046271"/>
    </source>
</evidence>
<dbReference type="PROSITE" id="PS00674">
    <property type="entry name" value="AAA"/>
    <property type="match status" value="1"/>
</dbReference>
<evidence type="ECO:0000256" key="2">
    <source>
        <dbReference type="ARBA" id="ARBA00006914"/>
    </source>
</evidence>
<protein>
    <recommendedName>
        <fullName evidence="14">Peroxisomal ATPase PEX1</fullName>
    </recommendedName>
    <alternativeName>
        <fullName evidence="13">Peroxin-1</fullName>
    </alternativeName>
</protein>
<dbReference type="GO" id="GO:0005778">
    <property type="term" value="C:peroxisomal membrane"/>
    <property type="evidence" value="ECO:0007669"/>
    <property type="project" value="UniProtKB-SubCell"/>
</dbReference>
<dbReference type="OMA" id="DWELTEM"/>
<keyword evidence="8 20" id="KW-0378">Hydrolase</keyword>
<dbReference type="EMBL" id="MCFI01000009">
    <property type="protein sequence ID" value="ORY82467.1"/>
    <property type="molecule type" value="Genomic_DNA"/>
</dbReference>
<evidence type="ECO:0000256" key="9">
    <source>
        <dbReference type="ARBA" id="ARBA00022840"/>
    </source>
</evidence>
<evidence type="ECO:0000256" key="13">
    <source>
        <dbReference type="ARBA" id="ARBA00032509"/>
    </source>
</evidence>
<dbReference type="InterPro" id="IPR003959">
    <property type="entry name" value="ATPase_AAA_core"/>
</dbReference>
<evidence type="ECO:0000256" key="1">
    <source>
        <dbReference type="ARBA" id="ARBA00004514"/>
    </source>
</evidence>
<dbReference type="Gene3D" id="3.10.330.10">
    <property type="match status" value="1"/>
</dbReference>
<dbReference type="InterPro" id="IPR029067">
    <property type="entry name" value="CDC48_domain_2-like_sf"/>
</dbReference>
<dbReference type="InterPro" id="IPR009010">
    <property type="entry name" value="Asp_de-COase-like_dom_sf"/>
</dbReference>
<evidence type="ECO:0000256" key="18">
    <source>
        <dbReference type="SAM" id="MobiDB-lite"/>
    </source>
</evidence>
<keyword evidence="9" id="KW-0067">ATP-binding</keyword>
<dbReference type="Gene3D" id="2.40.40.20">
    <property type="match status" value="1"/>
</dbReference>
<dbReference type="InterPro" id="IPR027417">
    <property type="entry name" value="P-loop_NTPase"/>
</dbReference>
<dbReference type="InterPro" id="IPR050168">
    <property type="entry name" value="AAA_ATPase_domain"/>
</dbReference>
<dbReference type="GeneID" id="63783525"/>
<dbReference type="PANTHER" id="PTHR23077:SF12">
    <property type="entry name" value="PEROXISOMAL ATPASE PEX1"/>
    <property type="match status" value="1"/>
</dbReference>
<keyword evidence="11" id="KW-0472">Membrane</keyword>
<dbReference type="Pfam" id="PF00004">
    <property type="entry name" value="AAA"/>
    <property type="match status" value="2"/>
</dbReference>
<evidence type="ECO:0000256" key="10">
    <source>
        <dbReference type="ARBA" id="ARBA00022927"/>
    </source>
</evidence>
<dbReference type="Gene3D" id="1.10.8.60">
    <property type="match status" value="2"/>
</dbReference>
<keyword evidence="10" id="KW-0653">Protein transport</keyword>
<dbReference type="InterPro" id="IPR041569">
    <property type="entry name" value="AAA_lid_3"/>
</dbReference>
<evidence type="ECO:0000256" key="14">
    <source>
        <dbReference type="ARBA" id="ARBA00034532"/>
    </source>
</evidence>
<dbReference type="SUPFAM" id="SSF50692">
    <property type="entry name" value="ADC-like"/>
    <property type="match status" value="1"/>
</dbReference>
<keyword evidence="12" id="KW-0576">Peroxisome</keyword>
<sequence length="1025" mass="111482">MVSCTVRLVSLKNCLVNLPEALASSLAETDTLAQDVVALLGHNGQQIACGWTGHSSSGRKFVEMDPAFARNIGAQEGVEMDVGVTLEYASADVIWVEPQSPDDWEIMELHASFLELNLLNQIRAVAVSVPLTIYLNANTTATIEVKRIEPESAASASFARISSTAEVIVSPKTRIVNGTTKKSKSVTSTRSRHSTARKRRHAFLRCDLNEGVQSNLTGLCAQVPNSLLRADLGLASMLEATIVLPSPLHSKSPNDAALQPQLLNDTSTSPVSPSRTITLRAVGSDTLQEGHVILSNQAEAALNAVVGSRLKITAANITKQSISTLTCHPIAGSASAKEIVIGGNSQDLFIEKCRVKLRTLESEPISHGLLLDDFIVSLESGSGWALLPDTKDMKLLRGSDATMTFQRPESTEVALVKGVGNLTQKAHKAILRTNGVLFHGSRGSGKTVLTLACAHFARSQSIHVVTAGCSGLSEERLPVIKEAINQWLMTASWYEPSIVVLDDLDRLCPAEVEHADSTRARQIAEVILASVKHFRQRHSIGLVATCQSVEALHPLLTTGHLFDESLALKTPSKAARIEIVQALVDNKPDCNVDWLQVANMTEGYLAGDLRSLTERAEQQALVREMRTEEQSTGQLQTSDYKIAIQDFTPASLRGIKLQKSTVEWNDIGGLEDTRRILLETLEWPTRYAPIFANCPLRLRSGLLLYGYPGCGKTLLASAVASECGLNFISVKGPEILNKYIGASEKSVRDLFDRAQAAKPCVLFFDEFDSIAPKRGHDSTGVTDRVVNQMLTQMDGAEGLDGVYVLAATSRPDLIDPALLRPGRLDKSLLCDMPSRSDRLSILQALSRKLHLDPAVDQAWLAERTEGFSGADMQALLYNAHLDAIHDTIAQIEADESKGVKESGQSRNHTSSPTFMQFKLTDNNTEGSDIHRTLAERAAAIARVEAIIKHQATRRTKEVDVGYARPEILISRSHLEKSLQTTRPSIARTERTRLDRIYHEFVDGRSADGLPDGSASSEIGKRSTLG</sequence>
<dbReference type="Pfam" id="PF17862">
    <property type="entry name" value="AAA_lid_3"/>
    <property type="match status" value="1"/>
</dbReference>
<dbReference type="OrthoDB" id="2187at2759"/>
<comment type="subcellular location">
    <subcellularLocation>
        <location evidence="1">Cytoplasm</location>
        <location evidence="1">Cytosol</location>
    </subcellularLocation>
    <subcellularLocation>
        <location evidence="15">Peroxisome membrane</location>
    </subcellularLocation>
</comment>
<dbReference type="PANTHER" id="PTHR23077">
    <property type="entry name" value="AAA-FAMILY ATPASE"/>
    <property type="match status" value="1"/>
</dbReference>
<evidence type="ECO:0000256" key="7">
    <source>
        <dbReference type="ARBA" id="ARBA00022741"/>
    </source>
</evidence>
<evidence type="ECO:0000256" key="4">
    <source>
        <dbReference type="ARBA" id="ARBA00022490"/>
    </source>
</evidence>